<comment type="caution">
    <text evidence="2">The sequence shown here is derived from an EMBL/GenBank/DDBJ whole genome shotgun (WGS) entry which is preliminary data.</text>
</comment>
<evidence type="ECO:0000313" key="4">
    <source>
        <dbReference type="Proteomes" id="UP000216316"/>
    </source>
</evidence>
<reference evidence="1" key="2">
    <citation type="submission" date="2017-05" db="EMBL/GenBank/DDBJ databases">
        <authorList>
            <person name="Lin X.B."/>
            <person name="Stothard P."/>
            <person name="Tasseva G."/>
            <person name="Walter J."/>
        </authorList>
    </citation>
    <scope>NUCLEOTIDE SEQUENCE</scope>
    <source>
        <strain evidence="1">609u</strain>
    </source>
</reference>
<organism evidence="2 3">
    <name type="scientific">Lactobacillus taiwanensis</name>
    <dbReference type="NCBI Taxonomy" id="508451"/>
    <lineage>
        <taxon>Bacteria</taxon>
        <taxon>Bacillati</taxon>
        <taxon>Bacillota</taxon>
        <taxon>Bacilli</taxon>
        <taxon>Lactobacillales</taxon>
        <taxon>Lactobacillaceae</taxon>
        <taxon>Lactobacillus</taxon>
    </lineage>
</organism>
<accession>A0A256LCC8</accession>
<reference evidence="2 3" key="1">
    <citation type="submission" date="2017-04" db="EMBL/GenBank/DDBJ databases">
        <authorList>
            <person name="Afonso C.L."/>
            <person name="Miller P.J."/>
            <person name="Scott M.A."/>
            <person name="Spackman E."/>
            <person name="Goraichik I."/>
            <person name="Dimitrov K.M."/>
            <person name="Suarez D.L."/>
            <person name="Swayne D.E."/>
        </authorList>
    </citation>
    <scope>NUCLEOTIDE SEQUENCE [LARGE SCALE GENOMIC DNA]</scope>
    <source>
        <strain evidence="2 3">609q</strain>
    </source>
</reference>
<dbReference type="Proteomes" id="UP000216316">
    <property type="component" value="Unassembled WGS sequence"/>
</dbReference>
<proteinExistence type="predicted"/>
<dbReference type="RefSeq" id="WP_094496125.1">
    <property type="nucleotide sequence ID" value="NZ_NGNV01000044.1"/>
</dbReference>
<dbReference type="Proteomes" id="UP000215828">
    <property type="component" value="Unassembled WGS sequence"/>
</dbReference>
<dbReference type="InterPro" id="IPR008524">
    <property type="entry name" value="DUF806"/>
</dbReference>
<evidence type="ECO:0000313" key="3">
    <source>
        <dbReference type="Proteomes" id="UP000215828"/>
    </source>
</evidence>
<dbReference type="EMBL" id="NGNX01000033">
    <property type="protein sequence ID" value="OYR91079.1"/>
    <property type="molecule type" value="Genomic_DNA"/>
</dbReference>
<dbReference type="EMBL" id="NGNV01000044">
    <property type="protein sequence ID" value="OYR87461.1"/>
    <property type="molecule type" value="Genomic_DNA"/>
</dbReference>
<keyword evidence="4" id="KW-1185">Reference proteome</keyword>
<dbReference type="Pfam" id="PF05657">
    <property type="entry name" value="DUF806"/>
    <property type="match status" value="1"/>
</dbReference>
<name>A0A256LCC8_9LACO</name>
<evidence type="ECO:0008006" key="5">
    <source>
        <dbReference type="Google" id="ProtNLM"/>
    </source>
</evidence>
<reference evidence="3 4" key="3">
    <citation type="submission" date="2017-09" db="EMBL/GenBank/DDBJ databases">
        <title>Tripartite evolution among Lactobacillus johnsonii, Lactobacillus taiwanensis, Lactobacillus reuteri and their rodent host.</title>
        <authorList>
            <person name="Wang T."/>
            <person name="Knowles S."/>
            <person name="Cheng C."/>
        </authorList>
    </citation>
    <scope>NUCLEOTIDE SEQUENCE [LARGE SCALE GENOMIC DNA]</scope>
    <source>
        <strain evidence="2 3">609q</strain>
        <strain evidence="1 4">609u</strain>
    </source>
</reference>
<gene>
    <name evidence="1" type="ORF">CBF53_08465</name>
    <name evidence="2" type="ORF">CBF70_07900</name>
</gene>
<sequence length="123" mass="13810">MTAINDAYQTILNKVPGVDRYYKKRITGKIDNAKTDLLITPVIGRYAGYGSNTPTIEVQEIEIQVFIGIENKIANLDTIKNSIVSFLVPKWQVSYGPDEGIDPETDETTLTFHFTRNVIMKGN</sequence>
<evidence type="ECO:0000313" key="2">
    <source>
        <dbReference type="EMBL" id="OYR91079.1"/>
    </source>
</evidence>
<evidence type="ECO:0000313" key="1">
    <source>
        <dbReference type="EMBL" id="OYR87461.1"/>
    </source>
</evidence>
<protein>
    <recommendedName>
        <fullName evidence="5">DUF806 domain-containing protein</fullName>
    </recommendedName>
</protein>
<dbReference type="AlphaFoldDB" id="A0A256LCC8"/>